<accession>A0A8K0VD67</accession>
<keyword evidence="2 9" id="KW-0813">Transport</keyword>
<keyword evidence="3" id="KW-1003">Cell membrane</keyword>
<dbReference type="RefSeq" id="WP_202688610.1">
    <property type="nucleotide sequence ID" value="NZ_JAESVN010000004.1"/>
</dbReference>
<dbReference type="EMBL" id="JAESVN010000004">
    <property type="protein sequence ID" value="MBL4917675.1"/>
    <property type="molecule type" value="Genomic_DNA"/>
</dbReference>
<protein>
    <recommendedName>
        <fullName evidence="9">TRAP transporter small permease protein</fullName>
    </recommendedName>
</protein>
<comment type="function">
    <text evidence="9">Part of the tripartite ATP-independent periplasmic (TRAP) transport system.</text>
</comment>
<feature type="transmembrane region" description="Helical" evidence="9">
    <location>
        <begin position="7"/>
        <end position="28"/>
    </location>
</feature>
<keyword evidence="12" id="KW-1185">Reference proteome</keyword>
<sequence length="160" mass="18631">MRVLIHGYYRLLQIILTILIAVLIVPVTMQIASRYSVMIPRYIWTEELARFCFIWIIMIGAMIAVRDRTHFDVDLLPRSESPKVNFLAQLVVHGAIMVMALSFLWWGIDFYRLGARQLSEIFGLPMQWIYVAWPLAGATWALFTLENIWNDYHAIKAGNE</sequence>
<dbReference type="InterPro" id="IPR055348">
    <property type="entry name" value="DctQ"/>
</dbReference>
<organism evidence="11 12">
    <name type="scientific">Szabonella alba</name>
    <dbReference type="NCBI Taxonomy" id="2804194"/>
    <lineage>
        <taxon>Bacteria</taxon>
        <taxon>Pseudomonadati</taxon>
        <taxon>Pseudomonadota</taxon>
        <taxon>Alphaproteobacteria</taxon>
        <taxon>Rhodobacterales</taxon>
        <taxon>Paracoccaceae</taxon>
        <taxon>Szabonella</taxon>
    </lineage>
</organism>
<dbReference type="GO" id="GO:0022857">
    <property type="term" value="F:transmembrane transporter activity"/>
    <property type="evidence" value="ECO:0007669"/>
    <property type="project" value="UniProtKB-UniRule"/>
</dbReference>
<evidence type="ECO:0000256" key="7">
    <source>
        <dbReference type="ARBA" id="ARBA00023136"/>
    </source>
</evidence>
<dbReference type="GO" id="GO:0005886">
    <property type="term" value="C:plasma membrane"/>
    <property type="evidence" value="ECO:0007669"/>
    <property type="project" value="UniProtKB-SubCell"/>
</dbReference>
<name>A0A8K0VD67_9RHOB</name>
<evidence type="ECO:0000313" key="12">
    <source>
        <dbReference type="Proteomes" id="UP000648908"/>
    </source>
</evidence>
<evidence type="ECO:0000256" key="6">
    <source>
        <dbReference type="ARBA" id="ARBA00022989"/>
    </source>
</evidence>
<dbReference type="GO" id="GO:0015740">
    <property type="term" value="P:C4-dicarboxylate transport"/>
    <property type="evidence" value="ECO:0007669"/>
    <property type="project" value="TreeGrafter"/>
</dbReference>
<dbReference type="AlphaFoldDB" id="A0A8K0VD67"/>
<comment type="subcellular location">
    <subcellularLocation>
        <location evidence="1 9">Cell inner membrane</location>
        <topology evidence="1 9">Multi-pass membrane protein</topology>
    </subcellularLocation>
</comment>
<dbReference type="PANTHER" id="PTHR35011">
    <property type="entry name" value="2,3-DIKETO-L-GULONATE TRAP TRANSPORTER SMALL PERMEASE PROTEIN YIAM"/>
    <property type="match status" value="1"/>
</dbReference>
<dbReference type="Proteomes" id="UP000648908">
    <property type="component" value="Unassembled WGS sequence"/>
</dbReference>
<evidence type="ECO:0000256" key="8">
    <source>
        <dbReference type="ARBA" id="ARBA00038436"/>
    </source>
</evidence>
<evidence type="ECO:0000313" key="11">
    <source>
        <dbReference type="EMBL" id="MBL4917675.1"/>
    </source>
</evidence>
<comment type="subunit">
    <text evidence="9">The complex comprises the extracytoplasmic solute receptor protein and the two transmembrane proteins.</text>
</comment>
<evidence type="ECO:0000256" key="9">
    <source>
        <dbReference type="RuleBase" id="RU369079"/>
    </source>
</evidence>
<proteinExistence type="inferred from homology"/>
<gene>
    <name evidence="11" type="ORF">JL811_10620</name>
</gene>
<keyword evidence="4 9" id="KW-0997">Cell inner membrane</keyword>
<reference evidence="11" key="1">
    <citation type="submission" date="2021-01" db="EMBL/GenBank/DDBJ databases">
        <title>Tabrizicola alba sp. nov. a motile alkaliphilic bacterium isolated from a soda lake.</title>
        <authorList>
            <person name="Szuroczki S."/>
            <person name="Abbaszade G."/>
            <person name="Schumann P."/>
            <person name="Toth E."/>
        </authorList>
    </citation>
    <scope>NUCLEOTIDE SEQUENCE</scope>
    <source>
        <strain evidence="11">DMG-N-6</strain>
    </source>
</reference>
<evidence type="ECO:0000256" key="4">
    <source>
        <dbReference type="ARBA" id="ARBA00022519"/>
    </source>
</evidence>
<keyword evidence="7 9" id="KW-0472">Membrane</keyword>
<evidence type="ECO:0000256" key="2">
    <source>
        <dbReference type="ARBA" id="ARBA00022448"/>
    </source>
</evidence>
<evidence type="ECO:0000256" key="1">
    <source>
        <dbReference type="ARBA" id="ARBA00004429"/>
    </source>
</evidence>
<feature type="transmembrane region" description="Helical" evidence="9">
    <location>
        <begin position="86"/>
        <end position="108"/>
    </location>
</feature>
<comment type="caution">
    <text evidence="11">The sequence shown here is derived from an EMBL/GenBank/DDBJ whole genome shotgun (WGS) entry which is preliminary data.</text>
</comment>
<evidence type="ECO:0000256" key="5">
    <source>
        <dbReference type="ARBA" id="ARBA00022692"/>
    </source>
</evidence>
<feature type="transmembrane region" description="Helical" evidence="9">
    <location>
        <begin position="128"/>
        <end position="149"/>
    </location>
</feature>
<evidence type="ECO:0000256" key="3">
    <source>
        <dbReference type="ARBA" id="ARBA00022475"/>
    </source>
</evidence>
<evidence type="ECO:0000259" key="10">
    <source>
        <dbReference type="Pfam" id="PF04290"/>
    </source>
</evidence>
<dbReference type="InterPro" id="IPR007387">
    <property type="entry name" value="TRAP_DctQ"/>
</dbReference>
<keyword evidence="5 9" id="KW-0812">Transmembrane</keyword>
<feature type="transmembrane region" description="Helical" evidence="9">
    <location>
        <begin position="48"/>
        <end position="65"/>
    </location>
</feature>
<feature type="domain" description="Tripartite ATP-independent periplasmic transporters DctQ component" evidence="10">
    <location>
        <begin position="24"/>
        <end position="151"/>
    </location>
</feature>
<dbReference type="PANTHER" id="PTHR35011:SF2">
    <property type="entry name" value="2,3-DIKETO-L-GULONATE TRAP TRANSPORTER SMALL PERMEASE PROTEIN YIAM"/>
    <property type="match status" value="1"/>
</dbReference>
<dbReference type="Pfam" id="PF04290">
    <property type="entry name" value="DctQ"/>
    <property type="match status" value="1"/>
</dbReference>
<comment type="similarity">
    <text evidence="8 9">Belongs to the TRAP transporter small permease family.</text>
</comment>
<keyword evidence="6 9" id="KW-1133">Transmembrane helix</keyword>